<dbReference type="Proteomes" id="UP001242129">
    <property type="component" value="Unassembled WGS sequence"/>
</dbReference>
<dbReference type="EMBL" id="JAUUUS010000031">
    <property type="protein sequence ID" value="MDP1447128.1"/>
    <property type="molecule type" value="Genomic_DNA"/>
</dbReference>
<dbReference type="InterPro" id="IPR007833">
    <property type="entry name" value="Capsule_polysaccharide_synth"/>
</dbReference>
<organism evidence="1 2">
    <name type="scientific">Acinetobacter lwoffii</name>
    <dbReference type="NCBI Taxonomy" id="28090"/>
    <lineage>
        <taxon>Bacteria</taxon>
        <taxon>Pseudomonadati</taxon>
        <taxon>Pseudomonadota</taxon>
        <taxon>Gammaproteobacteria</taxon>
        <taxon>Moraxellales</taxon>
        <taxon>Moraxellaceae</taxon>
        <taxon>Acinetobacter</taxon>
    </lineage>
</organism>
<sequence>MSVHVNRLLLSERVLLLQGPMGGFFNRFSAWLKDHDIQCFKVNLNGGDQFFSRSFEHNFDFTGPYADFSAWIEDLLLSQEIDAVVCFGDCRKYHQVAKKVALKHRINFFAFEEGYIRPNYITFEQDGVNFFSNFLSHLKLKTKKQKNTQAQEVSQVNNSYRSMLISVMVYYLFMLLFSWKYPHYKHHRQMSIWAEIYYWIWSGLRRIKNSCVEEARFNALMNAYKKRYFVFALQVHNDFQIRTHSDLKCMKKYIHMVIQDFAQHADPYHHLVLKHHPMDRGYRNYASYIRKLAKSYDVEGRIHYFCDIHLPTLLKNSLGFVAVNSTTGIQALYHHIPVKVLGYALYNLPKLTNQRPLAKFWRNPGKVDQVYFNYFREELINYSQLNGAFYGASPWMNNYDMSHIEVNVEMQQANNPVSI</sequence>
<dbReference type="RefSeq" id="WP_305157711.1">
    <property type="nucleotide sequence ID" value="NZ_JAUUUQ010000031.1"/>
</dbReference>
<gene>
    <name evidence="1" type="ORF">Q8G51_04655</name>
</gene>
<evidence type="ECO:0000313" key="2">
    <source>
        <dbReference type="Proteomes" id="UP001242129"/>
    </source>
</evidence>
<comment type="caution">
    <text evidence="1">The sequence shown here is derived from an EMBL/GenBank/DDBJ whole genome shotgun (WGS) entry which is preliminary data.</text>
</comment>
<reference evidence="1" key="1">
    <citation type="submission" date="2023-07" db="EMBL/GenBank/DDBJ databases">
        <title>Dynamics of blaOXA-23 gene transmission in Acinetobacter spp. from contaminated veterinary surfaces.</title>
        <authorList>
            <person name="Moreira Da Silva J."/>
            <person name="Menezes J."/>
            <person name="Fernandes L."/>
            <person name="Marques C."/>
            <person name="Amaral A."/>
            <person name="Timofte D."/>
            <person name="Pomba C."/>
        </authorList>
    </citation>
    <scope>NUCLEOTIDE SEQUENCE</scope>
    <source>
        <strain evidence="1">CMVB11Z4A1</strain>
    </source>
</reference>
<protein>
    <submittedName>
        <fullName evidence="1">Capsular biosynthesis protein</fullName>
    </submittedName>
</protein>
<dbReference type="AlphaFoldDB" id="A0AAW8AZR4"/>
<evidence type="ECO:0000313" key="1">
    <source>
        <dbReference type="EMBL" id="MDP1447128.1"/>
    </source>
</evidence>
<dbReference type="Pfam" id="PF05159">
    <property type="entry name" value="Capsule_synth"/>
    <property type="match status" value="1"/>
</dbReference>
<dbReference type="GO" id="GO:0015774">
    <property type="term" value="P:polysaccharide transport"/>
    <property type="evidence" value="ECO:0007669"/>
    <property type="project" value="InterPro"/>
</dbReference>
<name>A0AAW8AZR4_ACILW</name>
<dbReference type="GO" id="GO:0000271">
    <property type="term" value="P:polysaccharide biosynthetic process"/>
    <property type="evidence" value="ECO:0007669"/>
    <property type="project" value="InterPro"/>
</dbReference>
<accession>A0AAW8AZR4</accession>
<dbReference type="CDD" id="cd16441">
    <property type="entry name" value="beta_Kdo_transferase_KpsS"/>
    <property type="match status" value="1"/>
</dbReference>
<proteinExistence type="predicted"/>